<sequence>MSDDKKIDVNDINYAVYKLGNWKNDYEINQIGLSKEIPVTEPTITHIKFSMDEIRKSQFDISTKTVNGFVAIALQLNPKVQEMDLDDVIELEQKEYDNIIDELDNLELLADGSTIDLDDDTYLIYKLEKECHVTTSIPANEHTKKYYEAEMKRIDDAVLN</sequence>
<keyword evidence="2" id="KW-1185">Reference proteome</keyword>
<proteinExistence type="predicted"/>
<dbReference type="PATRIC" id="fig|230361.4.peg.541"/>
<dbReference type="RefSeq" id="WP_058738646.1">
    <property type="nucleotide sequence ID" value="NZ_CP011266.1"/>
</dbReference>
<dbReference type="EMBL" id="CP011266">
    <property type="protein sequence ID" value="ALT68317.1"/>
    <property type="molecule type" value="Genomic_DNA"/>
</dbReference>
<dbReference type="KEGG" id="mmil:sm9_0518"/>
<protein>
    <submittedName>
        <fullName evidence="1">Uncharacterized protein</fullName>
    </submittedName>
</protein>
<accession>A0A0U3EIE3</accession>
<organism evidence="1 2">
    <name type="scientific">Methanobrevibacter millerae</name>
    <dbReference type="NCBI Taxonomy" id="230361"/>
    <lineage>
        <taxon>Archaea</taxon>
        <taxon>Methanobacteriati</taxon>
        <taxon>Methanobacteriota</taxon>
        <taxon>Methanomada group</taxon>
        <taxon>Methanobacteria</taxon>
        <taxon>Methanobacteriales</taxon>
        <taxon>Methanobacteriaceae</taxon>
        <taxon>Methanobrevibacter</taxon>
    </lineage>
</organism>
<reference evidence="1 2" key="1">
    <citation type="submission" date="2015-04" db="EMBL/GenBank/DDBJ databases">
        <title>The complete genome sequence of the rumen methanogen Methanobrevibacter millerae SM9.</title>
        <authorList>
            <person name="Leahy S.C."/>
            <person name="Kelly W.J."/>
            <person name="Pacheco D.M."/>
            <person name="Li D."/>
            <person name="Altermann E."/>
            <person name="Attwood G.T."/>
        </authorList>
    </citation>
    <scope>NUCLEOTIDE SEQUENCE [LARGE SCALE GENOMIC DNA]</scope>
    <source>
        <strain evidence="1 2">SM9</strain>
    </source>
</reference>
<dbReference type="GeneID" id="26735495"/>
<name>A0A0U3EIE3_9EURY</name>
<evidence type="ECO:0000313" key="2">
    <source>
        <dbReference type="Proteomes" id="UP000067738"/>
    </source>
</evidence>
<dbReference type="OrthoDB" id="76419at2157"/>
<evidence type="ECO:0000313" key="1">
    <source>
        <dbReference type="EMBL" id="ALT68317.1"/>
    </source>
</evidence>
<dbReference type="Proteomes" id="UP000067738">
    <property type="component" value="Chromosome"/>
</dbReference>
<gene>
    <name evidence="1" type="ORF">sm9_0518</name>
</gene>
<dbReference type="AlphaFoldDB" id="A0A0U3EIE3"/>